<proteinExistence type="predicted"/>
<feature type="compositionally biased region" description="Low complexity" evidence="1">
    <location>
        <begin position="8"/>
        <end position="20"/>
    </location>
</feature>
<dbReference type="AlphaFoldDB" id="A0A6A6HX47"/>
<organism evidence="2 3">
    <name type="scientific">Trematosphaeria pertusa</name>
    <dbReference type="NCBI Taxonomy" id="390896"/>
    <lineage>
        <taxon>Eukaryota</taxon>
        <taxon>Fungi</taxon>
        <taxon>Dikarya</taxon>
        <taxon>Ascomycota</taxon>
        <taxon>Pezizomycotina</taxon>
        <taxon>Dothideomycetes</taxon>
        <taxon>Pleosporomycetidae</taxon>
        <taxon>Pleosporales</taxon>
        <taxon>Massarineae</taxon>
        <taxon>Trematosphaeriaceae</taxon>
        <taxon>Trematosphaeria</taxon>
    </lineage>
</organism>
<protein>
    <submittedName>
        <fullName evidence="2">Uncharacterized protein</fullName>
    </submittedName>
</protein>
<feature type="region of interest" description="Disordered" evidence="1">
    <location>
        <begin position="60"/>
        <end position="79"/>
    </location>
</feature>
<evidence type="ECO:0000313" key="3">
    <source>
        <dbReference type="Proteomes" id="UP000800094"/>
    </source>
</evidence>
<dbReference type="OrthoDB" id="3744681at2759"/>
<evidence type="ECO:0000313" key="2">
    <source>
        <dbReference type="EMBL" id="KAF2242656.1"/>
    </source>
</evidence>
<dbReference type="RefSeq" id="XP_033677660.1">
    <property type="nucleotide sequence ID" value="XM_033834054.1"/>
</dbReference>
<name>A0A6A6HX47_9PLEO</name>
<reference evidence="2" key="1">
    <citation type="journal article" date="2020" name="Stud. Mycol.">
        <title>101 Dothideomycetes genomes: a test case for predicting lifestyles and emergence of pathogens.</title>
        <authorList>
            <person name="Haridas S."/>
            <person name="Albert R."/>
            <person name="Binder M."/>
            <person name="Bloem J."/>
            <person name="Labutti K."/>
            <person name="Salamov A."/>
            <person name="Andreopoulos B."/>
            <person name="Baker S."/>
            <person name="Barry K."/>
            <person name="Bills G."/>
            <person name="Bluhm B."/>
            <person name="Cannon C."/>
            <person name="Castanera R."/>
            <person name="Culley D."/>
            <person name="Daum C."/>
            <person name="Ezra D."/>
            <person name="Gonzalez J."/>
            <person name="Henrissat B."/>
            <person name="Kuo A."/>
            <person name="Liang C."/>
            <person name="Lipzen A."/>
            <person name="Lutzoni F."/>
            <person name="Magnuson J."/>
            <person name="Mondo S."/>
            <person name="Nolan M."/>
            <person name="Ohm R."/>
            <person name="Pangilinan J."/>
            <person name="Park H.-J."/>
            <person name="Ramirez L."/>
            <person name="Alfaro M."/>
            <person name="Sun H."/>
            <person name="Tritt A."/>
            <person name="Yoshinaga Y."/>
            <person name="Zwiers L.-H."/>
            <person name="Turgeon B."/>
            <person name="Goodwin S."/>
            <person name="Spatafora J."/>
            <person name="Crous P."/>
            <person name="Grigoriev I."/>
        </authorList>
    </citation>
    <scope>NUCLEOTIDE SEQUENCE</scope>
    <source>
        <strain evidence="2">CBS 122368</strain>
    </source>
</reference>
<dbReference type="GeneID" id="54587384"/>
<sequence length="171" mass="17993">MASNNTTSSSHSPRSSPEPSGNEATNNVQGHIDALLSSPNPPAGQTSAPGALAIANPNAAPAQQAPLQPGLYAPDPAAPPQVTTLTDVVTRLMTPPQELYNGDGTVTLTITWAVGVAGPERFERTPLARRHSLVQDDELRERGVAAGLSQEIMDWLRSGDETLTLPESHFN</sequence>
<feature type="compositionally biased region" description="Low complexity" evidence="1">
    <location>
        <begin position="60"/>
        <end position="74"/>
    </location>
</feature>
<accession>A0A6A6HX47</accession>
<evidence type="ECO:0000256" key="1">
    <source>
        <dbReference type="SAM" id="MobiDB-lite"/>
    </source>
</evidence>
<gene>
    <name evidence="2" type="ORF">BU26DRAFT_570719</name>
</gene>
<feature type="region of interest" description="Disordered" evidence="1">
    <location>
        <begin position="1"/>
        <end position="51"/>
    </location>
</feature>
<dbReference type="EMBL" id="ML987207">
    <property type="protein sequence ID" value="KAF2242656.1"/>
    <property type="molecule type" value="Genomic_DNA"/>
</dbReference>
<dbReference type="Proteomes" id="UP000800094">
    <property type="component" value="Unassembled WGS sequence"/>
</dbReference>
<keyword evidence="3" id="KW-1185">Reference proteome</keyword>